<dbReference type="EMBL" id="OZ022405">
    <property type="protein sequence ID" value="CAK9435601.1"/>
    <property type="molecule type" value="Genomic_DNA"/>
</dbReference>
<proteinExistence type="predicted"/>
<dbReference type="Proteomes" id="UP001497383">
    <property type="component" value="Chromosome 1"/>
</dbReference>
<dbReference type="Gene3D" id="2.30.42.10">
    <property type="match status" value="1"/>
</dbReference>
<organism evidence="3 4">
    <name type="scientific">Lodderomyces beijingensis</name>
    <dbReference type="NCBI Taxonomy" id="1775926"/>
    <lineage>
        <taxon>Eukaryota</taxon>
        <taxon>Fungi</taxon>
        <taxon>Dikarya</taxon>
        <taxon>Ascomycota</taxon>
        <taxon>Saccharomycotina</taxon>
        <taxon>Pichiomycetes</taxon>
        <taxon>Debaryomycetaceae</taxon>
        <taxon>Candida/Lodderomyces clade</taxon>
        <taxon>Lodderomyces</taxon>
    </lineage>
</organism>
<sequence>MTVDDHDVSGFQGLMNSLNLDADQFKQYDPAKFSAFTFQQLSNLKLEIESQLRILFNLLQQKYNADMDTPLVTKDGFPRSDIDVVTIRLIRVQIIRLRNDYKELLKILDSKIEQEFARRQSEAPSADVEGSNAAGAEKRGYTIPFAQVKEVIPGSPASAAGLEEGDAMVLFDENIHALNHNKLQSLVERIKSRIGQDIEVQVQRLGRVETLVLRPTNDWEGQGLLGCRIIPI</sequence>
<feature type="domain" description="Nas2 N-terminal" evidence="2">
    <location>
        <begin position="38"/>
        <end position="116"/>
    </location>
</feature>
<accession>A0ABP0ZD28</accession>
<dbReference type="SUPFAM" id="SSF50156">
    <property type="entry name" value="PDZ domain-like"/>
    <property type="match status" value="1"/>
</dbReference>
<evidence type="ECO:0000313" key="4">
    <source>
        <dbReference type="Proteomes" id="UP001497383"/>
    </source>
</evidence>
<dbReference type="Gene3D" id="6.10.140.1710">
    <property type="match status" value="1"/>
</dbReference>
<keyword evidence="4" id="KW-1185">Reference proteome</keyword>
<dbReference type="InterPro" id="IPR035269">
    <property type="entry name" value="PSMD9"/>
</dbReference>
<dbReference type="GeneID" id="92205524"/>
<protein>
    <recommendedName>
        <fullName evidence="2">Nas2 N-terminal domain-containing protein</fullName>
    </recommendedName>
</protein>
<dbReference type="PANTHER" id="PTHR12651">
    <property type="entry name" value="26S PROTEASOME NON-ATPASE REGULATORY SUBUNIT 9"/>
    <property type="match status" value="1"/>
</dbReference>
<dbReference type="InterPro" id="IPR040815">
    <property type="entry name" value="Nas2_N"/>
</dbReference>
<dbReference type="InterPro" id="IPR036034">
    <property type="entry name" value="PDZ_sf"/>
</dbReference>
<dbReference type="PANTHER" id="PTHR12651:SF1">
    <property type="entry name" value="26S PROTEASOME NON-ATPASE REGULATORY SUBUNIT 9"/>
    <property type="match status" value="1"/>
</dbReference>
<gene>
    <name evidence="3" type="ORF">LODBEIA_P03280</name>
</gene>
<evidence type="ECO:0000313" key="3">
    <source>
        <dbReference type="EMBL" id="CAK9435601.1"/>
    </source>
</evidence>
<evidence type="ECO:0000259" key="2">
    <source>
        <dbReference type="Pfam" id="PF18265"/>
    </source>
</evidence>
<keyword evidence="1" id="KW-0143">Chaperone</keyword>
<dbReference type="RefSeq" id="XP_066827266.1">
    <property type="nucleotide sequence ID" value="XM_066973372.1"/>
</dbReference>
<reference evidence="3 4" key="1">
    <citation type="submission" date="2024-03" db="EMBL/GenBank/DDBJ databases">
        <authorList>
            <person name="Brejova B."/>
        </authorList>
    </citation>
    <scope>NUCLEOTIDE SEQUENCE [LARGE SCALE GENOMIC DNA]</scope>
    <source>
        <strain evidence="3 4">CBS 14171</strain>
    </source>
</reference>
<evidence type="ECO:0000256" key="1">
    <source>
        <dbReference type="ARBA" id="ARBA00023186"/>
    </source>
</evidence>
<name>A0ABP0ZD28_9ASCO</name>
<dbReference type="Pfam" id="PF18265">
    <property type="entry name" value="Nas2_N"/>
    <property type="match status" value="1"/>
</dbReference>